<dbReference type="RefSeq" id="XP_001300639.1">
    <property type="nucleotide sequence ID" value="XM_001300638.1"/>
</dbReference>
<dbReference type="InParanoid" id="A2G548"/>
<dbReference type="OrthoDB" id="10263960at2759"/>
<dbReference type="EMBL" id="DS114409">
    <property type="protein sequence ID" value="EAX87709.1"/>
    <property type="molecule type" value="Genomic_DNA"/>
</dbReference>
<protein>
    <submittedName>
        <fullName evidence="1">Uncharacterized protein</fullName>
    </submittedName>
</protein>
<accession>A2G548</accession>
<evidence type="ECO:0000313" key="2">
    <source>
        <dbReference type="Proteomes" id="UP000001542"/>
    </source>
</evidence>
<dbReference type="AlphaFoldDB" id="A2G548"/>
<proteinExistence type="predicted"/>
<reference evidence="1" key="1">
    <citation type="submission" date="2006-10" db="EMBL/GenBank/DDBJ databases">
        <authorList>
            <person name="Amadeo P."/>
            <person name="Zhao Q."/>
            <person name="Wortman J."/>
            <person name="Fraser-Liggett C."/>
            <person name="Carlton J."/>
        </authorList>
    </citation>
    <scope>NUCLEOTIDE SEQUENCE</scope>
    <source>
        <strain evidence="1">G3</strain>
    </source>
</reference>
<organism evidence="1 2">
    <name type="scientific">Trichomonas vaginalis (strain ATCC PRA-98 / G3)</name>
    <dbReference type="NCBI Taxonomy" id="412133"/>
    <lineage>
        <taxon>Eukaryota</taxon>
        <taxon>Metamonada</taxon>
        <taxon>Parabasalia</taxon>
        <taxon>Trichomonadida</taxon>
        <taxon>Trichomonadidae</taxon>
        <taxon>Trichomonas</taxon>
    </lineage>
</organism>
<gene>
    <name evidence="1" type="ORF">TVAG_009140</name>
</gene>
<dbReference type="Proteomes" id="UP000001542">
    <property type="component" value="Unassembled WGS sequence"/>
</dbReference>
<reference evidence="1" key="2">
    <citation type="journal article" date="2007" name="Science">
        <title>Draft genome sequence of the sexually transmitted pathogen Trichomonas vaginalis.</title>
        <authorList>
            <person name="Carlton J.M."/>
            <person name="Hirt R.P."/>
            <person name="Silva J.C."/>
            <person name="Delcher A.L."/>
            <person name="Schatz M."/>
            <person name="Zhao Q."/>
            <person name="Wortman J.R."/>
            <person name="Bidwell S.L."/>
            <person name="Alsmark U.C.M."/>
            <person name="Besteiro S."/>
            <person name="Sicheritz-Ponten T."/>
            <person name="Noel C.J."/>
            <person name="Dacks J.B."/>
            <person name="Foster P.G."/>
            <person name="Simillion C."/>
            <person name="Van de Peer Y."/>
            <person name="Miranda-Saavedra D."/>
            <person name="Barton G.J."/>
            <person name="Westrop G.D."/>
            <person name="Mueller S."/>
            <person name="Dessi D."/>
            <person name="Fiori P.L."/>
            <person name="Ren Q."/>
            <person name="Paulsen I."/>
            <person name="Zhang H."/>
            <person name="Bastida-Corcuera F.D."/>
            <person name="Simoes-Barbosa A."/>
            <person name="Brown M.T."/>
            <person name="Hayes R.D."/>
            <person name="Mukherjee M."/>
            <person name="Okumura C.Y."/>
            <person name="Schneider R."/>
            <person name="Smith A.J."/>
            <person name="Vanacova S."/>
            <person name="Villalvazo M."/>
            <person name="Haas B.J."/>
            <person name="Pertea M."/>
            <person name="Feldblyum T.V."/>
            <person name="Utterback T.R."/>
            <person name="Shu C.L."/>
            <person name="Osoegawa K."/>
            <person name="de Jong P.J."/>
            <person name="Hrdy I."/>
            <person name="Horvathova L."/>
            <person name="Zubacova Z."/>
            <person name="Dolezal P."/>
            <person name="Malik S.B."/>
            <person name="Logsdon J.M. Jr."/>
            <person name="Henze K."/>
            <person name="Gupta A."/>
            <person name="Wang C.C."/>
            <person name="Dunne R.L."/>
            <person name="Upcroft J.A."/>
            <person name="Upcroft P."/>
            <person name="White O."/>
            <person name="Salzberg S.L."/>
            <person name="Tang P."/>
            <person name="Chiu C.-H."/>
            <person name="Lee Y.-S."/>
            <person name="Embley T.M."/>
            <person name="Coombs G.H."/>
            <person name="Mottram J.C."/>
            <person name="Tachezy J."/>
            <person name="Fraser-Liggett C.M."/>
            <person name="Johnson P.J."/>
        </authorList>
    </citation>
    <scope>NUCLEOTIDE SEQUENCE [LARGE SCALE GENOMIC DNA]</scope>
    <source>
        <strain evidence="1">G3</strain>
    </source>
</reference>
<evidence type="ECO:0000313" key="1">
    <source>
        <dbReference type="EMBL" id="EAX87709.1"/>
    </source>
</evidence>
<sequence>MINQALPPASPPMSPNVLVPRAPVVHFFICDYGNAKVKSISDHFIELLVSNGVKVFTERYATHQAGFQVRAASLNSSADFFFQIHSKTAGRGHVRLYLSGQPKRMTVEESVRDVWAWWRLMCGAVSNIESEVLSSEKLKYALKVFANLDSELINIDSIQTEIRNSIANHLVPLELLQQIQAIENMLSDGRRNVLTQKVMRIEWTNEPGQQLTRCVQMPVIRGLSQPLKDLLLAIIDQTISKVQKLENIVRKYGVATPPPPETILPVSDGAEVEIPIDGQQPGLSWGTLLESVKDESYGMNHITSYGDSSHLGSFQQPFLLDEF</sequence>
<dbReference type="VEuPathDB" id="TrichDB:TVAGG3_0251200"/>
<dbReference type="KEGG" id="tva:4745362"/>
<keyword evidence="2" id="KW-1185">Reference proteome</keyword>
<name>A2G548_TRIV3</name>
<dbReference type="VEuPathDB" id="TrichDB:TVAG_009140"/>